<evidence type="ECO:0000256" key="7">
    <source>
        <dbReference type="SAM" id="MobiDB-lite"/>
    </source>
</evidence>
<dbReference type="CDD" id="cd18870">
    <property type="entry name" value="NUDIX_AcylCoAdiphos_Nudt19"/>
    <property type="match status" value="1"/>
</dbReference>
<evidence type="ECO:0000259" key="8">
    <source>
        <dbReference type="PROSITE" id="PS51462"/>
    </source>
</evidence>
<keyword evidence="4" id="KW-0378">Hydrolase</keyword>
<organism evidence="9 10">
    <name type="scientific">Terrihabitans rhizophilus</name>
    <dbReference type="NCBI Taxonomy" id="3092662"/>
    <lineage>
        <taxon>Bacteria</taxon>
        <taxon>Pseudomonadati</taxon>
        <taxon>Pseudomonadota</taxon>
        <taxon>Alphaproteobacteria</taxon>
        <taxon>Hyphomicrobiales</taxon>
        <taxon>Terrihabitans</taxon>
    </lineage>
</organism>
<evidence type="ECO:0000256" key="3">
    <source>
        <dbReference type="ARBA" id="ARBA00022723"/>
    </source>
</evidence>
<dbReference type="InterPro" id="IPR015797">
    <property type="entry name" value="NUDIX_hydrolase-like_dom_sf"/>
</dbReference>
<proteinExistence type="predicted"/>
<sequence length="269" mass="29520">MGAAHARLRAGTAWFGSRVSLRGPAETPNAQGTNAPPAPSYHPSQRRPHDAASLILVSHEDSGPRVLMGRRNMAMRFLPGIYVFPGGRVERTDSGIELAHGLPAHVQQKLTNGAPRLSLQRAQALAAAAIRETAEETGLFLGVRGEWKRRRIPPSWSAFAGESVVPDLSGLALIARAVTPTGLPRRYDTRFFAADAASVAARGELPAGPDAELDDLRWLTREETDELDLLPITRVILEELFRRIEAGISRDLPVPFFRFRAGRMRRDEI</sequence>
<reference evidence="9 10" key="1">
    <citation type="submission" date="2023-11" db="EMBL/GenBank/DDBJ databases">
        <authorList>
            <person name="Bao R."/>
        </authorList>
    </citation>
    <scope>NUCLEOTIDE SEQUENCE [LARGE SCALE GENOMIC DNA]</scope>
    <source>
        <strain evidence="9 10">PJ23</strain>
    </source>
</reference>
<dbReference type="PROSITE" id="PS51462">
    <property type="entry name" value="NUDIX"/>
    <property type="match status" value="1"/>
</dbReference>
<feature type="region of interest" description="Disordered" evidence="7">
    <location>
        <begin position="19"/>
        <end position="49"/>
    </location>
</feature>
<dbReference type="Proteomes" id="UP001274321">
    <property type="component" value="Unassembled WGS sequence"/>
</dbReference>
<dbReference type="Gene3D" id="3.90.79.10">
    <property type="entry name" value="Nucleoside Triphosphate Pyrophosphohydrolase"/>
    <property type="match status" value="1"/>
</dbReference>
<dbReference type="InterPro" id="IPR039121">
    <property type="entry name" value="NUDT19"/>
</dbReference>
<keyword evidence="10" id="KW-1185">Reference proteome</keyword>
<feature type="domain" description="Nudix hydrolase" evidence="8">
    <location>
        <begin position="48"/>
        <end position="242"/>
    </location>
</feature>
<evidence type="ECO:0000256" key="6">
    <source>
        <dbReference type="ARBA" id="ARBA00023211"/>
    </source>
</evidence>
<evidence type="ECO:0000313" key="9">
    <source>
        <dbReference type="EMBL" id="MDX6805174.1"/>
    </source>
</evidence>
<name>A0ABU4RK06_9HYPH</name>
<evidence type="ECO:0000256" key="2">
    <source>
        <dbReference type="ARBA" id="ARBA00001946"/>
    </source>
</evidence>
<dbReference type="EMBL" id="JAXAFJ010000002">
    <property type="protein sequence ID" value="MDX6805174.1"/>
    <property type="molecule type" value="Genomic_DNA"/>
</dbReference>
<comment type="cofactor">
    <cofactor evidence="1">
        <name>Mn(2+)</name>
        <dbReference type="ChEBI" id="CHEBI:29035"/>
    </cofactor>
</comment>
<evidence type="ECO:0000313" key="10">
    <source>
        <dbReference type="Proteomes" id="UP001274321"/>
    </source>
</evidence>
<dbReference type="PANTHER" id="PTHR12318">
    <property type="entry name" value="TESTOSTERONE-REGULATED PROTEIN RP2"/>
    <property type="match status" value="1"/>
</dbReference>
<comment type="cofactor">
    <cofactor evidence="2">
        <name>Mg(2+)</name>
        <dbReference type="ChEBI" id="CHEBI:18420"/>
    </cofactor>
</comment>
<gene>
    <name evidence="9" type="ORF">SCD90_03765</name>
</gene>
<dbReference type="SUPFAM" id="SSF55811">
    <property type="entry name" value="Nudix"/>
    <property type="match status" value="1"/>
</dbReference>
<keyword evidence="5" id="KW-0460">Magnesium</keyword>
<protein>
    <submittedName>
        <fullName evidence="9">NUDIX domain-containing protein</fullName>
    </submittedName>
</protein>
<evidence type="ECO:0000256" key="4">
    <source>
        <dbReference type="ARBA" id="ARBA00022801"/>
    </source>
</evidence>
<dbReference type="InterPro" id="IPR000086">
    <property type="entry name" value="NUDIX_hydrolase_dom"/>
</dbReference>
<keyword evidence="3" id="KW-0479">Metal-binding</keyword>
<evidence type="ECO:0000256" key="1">
    <source>
        <dbReference type="ARBA" id="ARBA00001936"/>
    </source>
</evidence>
<dbReference type="PANTHER" id="PTHR12318:SF0">
    <property type="entry name" value="ACYL-COENZYME A DIPHOSPHATASE NUDT19"/>
    <property type="match status" value="1"/>
</dbReference>
<keyword evidence="6" id="KW-0464">Manganese</keyword>
<evidence type="ECO:0000256" key="5">
    <source>
        <dbReference type="ARBA" id="ARBA00022842"/>
    </source>
</evidence>
<accession>A0ABU4RK06</accession>
<comment type="caution">
    <text evidence="9">The sequence shown here is derived from an EMBL/GenBank/DDBJ whole genome shotgun (WGS) entry which is preliminary data.</text>
</comment>